<dbReference type="Proteomes" id="UP001164374">
    <property type="component" value="Unassembled WGS sequence"/>
</dbReference>
<proteinExistence type="predicted"/>
<sequence>MKEFRSGSQILFGHLPEQTVDADGGIWKVKRWVDPKIESAIDGGALREELIRAAYPWKEAQQDGGFIDDLYAQRAIRVKSINRDEGIWCESFPRLYLCQICKRLHDEPEGVCQCGSRRRRGQLPFVGFHDACGAIKTPYVAKCRAHQQRAVRFPGTASAAELIFYCPVCKDIIQRGFGASCDCDHGGTLSFTVHRSGTVFKPRGISMINPPRREILNTIEQAGGGERALEWLLDGMAGRRVTDSAPARSPESLRKLLEDRGFDPATISAMIAAMPPADDVNGGAVLTMDHQLRAEAERQAKQIALATFESRTTLQDLLDHVESPMLKQLYEDSYPTVLARAGLERVELIDRFPVLTAQFGYTRGLSTPGQSRLRTYRDQNGDYSVYGELAQTEALLIRLDPLMVHKWLCALGEALKPATNSREASEAILSAMAPNDHPNHATVRVTELVHSFSHAFIKRAAVYAGIDRSALSELILPTALSLFVYATARGNFVLGGLQALLESELHVLLDGLVDDEYRCALDPGCEDAGAACAVCLHLGEPSCQLFNTALTRKALAGGTGYFDVTARELAS</sequence>
<evidence type="ECO:0000313" key="2">
    <source>
        <dbReference type="Proteomes" id="UP001164374"/>
    </source>
</evidence>
<accession>A0AAE3I1E5</accession>
<name>A0AAE3I1E5_9RALS</name>
<dbReference type="RefSeq" id="WP_260798410.1">
    <property type="nucleotide sequence ID" value="NZ_JAOCQJ010000001.1"/>
</dbReference>
<organism evidence="1 2">
    <name type="scientific">Ralstonia mojiangensis</name>
    <dbReference type="NCBI Taxonomy" id="2953895"/>
    <lineage>
        <taxon>Bacteria</taxon>
        <taxon>Pseudomonadati</taxon>
        <taxon>Pseudomonadota</taxon>
        <taxon>Betaproteobacteria</taxon>
        <taxon>Burkholderiales</taxon>
        <taxon>Burkholderiaceae</taxon>
        <taxon>Ralstonia</taxon>
    </lineage>
</organism>
<comment type="caution">
    <text evidence="1">The sequence shown here is derived from an EMBL/GenBank/DDBJ whole genome shotgun (WGS) entry which is preliminary data.</text>
</comment>
<reference evidence="1" key="1">
    <citation type="journal article" date="2023" name="Front. Microbiol.">
        <title>Ralstonia chuxiongensis sp. nov., Ralstonia mojiangensis sp. nov., and Ralstonia soli sp. nov., isolated from tobacco fields, are three novel species in the family Burkholderiaceae.</title>
        <authorList>
            <person name="Lu C.H."/>
            <person name="Zhang Y.Y."/>
            <person name="Jiang N."/>
            <person name="Chen W."/>
            <person name="Shao X."/>
            <person name="Zhao Z.M."/>
            <person name="Lu W.L."/>
            <person name="Hu X."/>
            <person name="Xi Y.X."/>
            <person name="Zou S.Y."/>
            <person name="Wei Q.J."/>
            <person name="Lin Z.L."/>
            <person name="Gong L."/>
            <person name="Gai X.T."/>
            <person name="Zhang L.Q."/>
            <person name="Li J.Y."/>
            <person name="Jin Y."/>
            <person name="Xia Z.Y."/>
        </authorList>
    </citation>
    <scope>NUCLEOTIDE SEQUENCE</scope>
    <source>
        <strain evidence="1">22TCCZM01-4</strain>
    </source>
</reference>
<evidence type="ECO:0000313" key="1">
    <source>
        <dbReference type="EMBL" id="MCT7314891.1"/>
    </source>
</evidence>
<gene>
    <name evidence="1" type="ORF">N5I87_02665</name>
</gene>
<dbReference type="AlphaFoldDB" id="A0AAE3I1E5"/>
<protein>
    <submittedName>
        <fullName evidence="1">Uncharacterized protein</fullName>
    </submittedName>
</protein>
<dbReference type="EMBL" id="JAOCQJ010000001">
    <property type="protein sequence ID" value="MCT7314891.1"/>
    <property type="molecule type" value="Genomic_DNA"/>
</dbReference>
<reference evidence="1" key="2">
    <citation type="submission" date="2023-02" db="EMBL/GenBank/DDBJ databases">
        <authorList>
            <person name="Lu C.-H."/>
        </authorList>
    </citation>
    <scope>NUCLEOTIDE SEQUENCE</scope>
    <source>
        <strain evidence="1">22TCCZM01-4</strain>
    </source>
</reference>